<protein>
    <submittedName>
        <fullName evidence="2">Uncharacterized protein</fullName>
    </submittedName>
</protein>
<dbReference type="EMBL" id="NAJQ01000091">
    <property type="protein sequence ID" value="TKA79389.1"/>
    <property type="molecule type" value="Genomic_DNA"/>
</dbReference>
<accession>A0A4V5NHK0</accession>
<sequence length="245" mass="26659">MRLRYLQAIAVHSRGGFTEALERRILAFTGAADPKASLKCYSFADPIRQLPTPSPIHTVRRHESKPEGDPDYAVPANGDQSESSPPNAVAATSTPRKIKSRPASHPVAELLPPIILPPTNPPPAPRHPTISTPLTEPIPVSPTSLDLFLRMFTPTATHKKTSSVPWDDLVAALVDAGCTVDQKSGGSAVNFILLDRAGAGRLSIHRPHPDSRVKPILLKDCARKVEKYFGWRREGFVERVRTPAG</sequence>
<evidence type="ECO:0000313" key="3">
    <source>
        <dbReference type="Proteomes" id="UP000309340"/>
    </source>
</evidence>
<dbReference type="OrthoDB" id="3650858at2759"/>
<comment type="caution">
    <text evidence="2">The sequence shown here is derived from an EMBL/GenBank/DDBJ whole genome shotgun (WGS) entry which is preliminary data.</text>
</comment>
<gene>
    <name evidence="2" type="ORF">B0A55_02829</name>
</gene>
<evidence type="ECO:0000313" key="2">
    <source>
        <dbReference type="EMBL" id="TKA79389.1"/>
    </source>
</evidence>
<feature type="compositionally biased region" description="Polar residues" evidence="1">
    <location>
        <begin position="78"/>
        <end position="95"/>
    </location>
</feature>
<feature type="region of interest" description="Disordered" evidence="1">
    <location>
        <begin position="51"/>
        <end position="137"/>
    </location>
</feature>
<dbReference type="STRING" id="329884.A0A4V5NHK0"/>
<reference evidence="2 3" key="1">
    <citation type="submission" date="2017-03" db="EMBL/GenBank/DDBJ databases">
        <title>Genomes of endolithic fungi from Antarctica.</title>
        <authorList>
            <person name="Coleine C."/>
            <person name="Masonjones S."/>
            <person name="Stajich J.E."/>
        </authorList>
    </citation>
    <scope>NUCLEOTIDE SEQUENCE [LARGE SCALE GENOMIC DNA]</scope>
    <source>
        <strain evidence="2 3">CCFEE 5184</strain>
    </source>
</reference>
<organism evidence="2 3">
    <name type="scientific">Friedmanniomyces simplex</name>
    <dbReference type="NCBI Taxonomy" id="329884"/>
    <lineage>
        <taxon>Eukaryota</taxon>
        <taxon>Fungi</taxon>
        <taxon>Dikarya</taxon>
        <taxon>Ascomycota</taxon>
        <taxon>Pezizomycotina</taxon>
        <taxon>Dothideomycetes</taxon>
        <taxon>Dothideomycetidae</taxon>
        <taxon>Mycosphaerellales</taxon>
        <taxon>Teratosphaeriaceae</taxon>
        <taxon>Friedmanniomyces</taxon>
    </lineage>
</organism>
<keyword evidence="3" id="KW-1185">Reference proteome</keyword>
<name>A0A4V5NHK0_9PEZI</name>
<dbReference type="AlphaFoldDB" id="A0A4V5NHK0"/>
<feature type="compositionally biased region" description="Pro residues" evidence="1">
    <location>
        <begin position="114"/>
        <end position="126"/>
    </location>
</feature>
<proteinExistence type="predicted"/>
<dbReference type="Proteomes" id="UP000309340">
    <property type="component" value="Unassembled WGS sequence"/>
</dbReference>
<evidence type="ECO:0000256" key="1">
    <source>
        <dbReference type="SAM" id="MobiDB-lite"/>
    </source>
</evidence>